<dbReference type="EMBL" id="LAZR01062952">
    <property type="protein sequence ID" value="KKK60477.1"/>
    <property type="molecule type" value="Genomic_DNA"/>
</dbReference>
<dbReference type="AlphaFoldDB" id="A0A0F8WUD4"/>
<accession>A0A0F8WUD4</accession>
<name>A0A0F8WUD4_9ZZZZ</name>
<feature type="non-terminal residue" evidence="1">
    <location>
        <position position="1"/>
    </location>
</feature>
<proteinExistence type="predicted"/>
<protein>
    <submittedName>
        <fullName evidence="1">Uncharacterized protein</fullName>
    </submittedName>
</protein>
<organism evidence="1">
    <name type="scientific">marine sediment metagenome</name>
    <dbReference type="NCBI Taxonomy" id="412755"/>
    <lineage>
        <taxon>unclassified sequences</taxon>
        <taxon>metagenomes</taxon>
        <taxon>ecological metagenomes</taxon>
    </lineage>
</organism>
<reference evidence="1" key="1">
    <citation type="journal article" date="2015" name="Nature">
        <title>Complex archaea that bridge the gap between prokaryotes and eukaryotes.</title>
        <authorList>
            <person name="Spang A."/>
            <person name="Saw J.H."/>
            <person name="Jorgensen S.L."/>
            <person name="Zaremba-Niedzwiedzka K."/>
            <person name="Martijn J."/>
            <person name="Lind A.E."/>
            <person name="van Eijk R."/>
            <person name="Schleper C."/>
            <person name="Guy L."/>
            <person name="Ettema T.J."/>
        </authorList>
    </citation>
    <scope>NUCLEOTIDE SEQUENCE</scope>
</reference>
<sequence>ETYGNASAMHAQDFDTTVPTVAEIQTEMEENGASLLDTIRDDLDNVTDGLGALKALIDAVPTAAVTADAVRDEVVEGTTTFGQAFIELLSHHTGKSSGGGTATLVYRNISDNKDVLTFTVDANGNRSVVVRNP</sequence>
<comment type="caution">
    <text evidence="1">The sequence shown here is derived from an EMBL/GenBank/DDBJ whole genome shotgun (WGS) entry which is preliminary data.</text>
</comment>
<gene>
    <name evidence="1" type="ORF">LCGC14_3023990</name>
</gene>
<evidence type="ECO:0000313" key="1">
    <source>
        <dbReference type="EMBL" id="KKK60477.1"/>
    </source>
</evidence>